<keyword evidence="2" id="KW-1185">Reference proteome</keyword>
<proteinExistence type="predicted"/>
<evidence type="ECO:0000313" key="2">
    <source>
        <dbReference type="Proteomes" id="UP000662185"/>
    </source>
</evidence>
<dbReference type="EMBL" id="JACJQU010000004">
    <property type="protein sequence ID" value="MBD2293838.1"/>
    <property type="molecule type" value="Genomic_DNA"/>
</dbReference>
<dbReference type="AlphaFoldDB" id="A0A926WG39"/>
<gene>
    <name evidence="1" type="ORF">H6G06_10110</name>
</gene>
<organism evidence="1 2">
    <name type="scientific">Anabaena sphaerica FACHB-251</name>
    <dbReference type="NCBI Taxonomy" id="2692883"/>
    <lineage>
        <taxon>Bacteria</taxon>
        <taxon>Bacillati</taxon>
        <taxon>Cyanobacteriota</taxon>
        <taxon>Cyanophyceae</taxon>
        <taxon>Nostocales</taxon>
        <taxon>Nostocaceae</taxon>
        <taxon>Anabaena</taxon>
    </lineage>
</organism>
<dbReference type="InterPro" id="IPR011990">
    <property type="entry name" value="TPR-like_helical_dom_sf"/>
</dbReference>
<dbReference type="SUPFAM" id="SSF48452">
    <property type="entry name" value="TPR-like"/>
    <property type="match status" value="1"/>
</dbReference>
<evidence type="ECO:0000313" key="1">
    <source>
        <dbReference type="EMBL" id="MBD2293838.1"/>
    </source>
</evidence>
<comment type="caution">
    <text evidence="1">The sequence shown here is derived from an EMBL/GenBank/DDBJ whole genome shotgun (WGS) entry which is preliminary data.</text>
</comment>
<sequence>MKGEKHDVSAAYTYLNKAENFYEQIDFKEKKLANILANKARIDEYLQNWNNAIDAFSELLETGKNLKSMNTIADAGVHLVRIHIKKSASLVEWLQLIKKLGFYGIMALLKVLFQQKQRLF</sequence>
<name>A0A926WG39_9NOST</name>
<protein>
    <submittedName>
        <fullName evidence="1">Uncharacterized protein</fullName>
    </submittedName>
</protein>
<reference evidence="2" key="1">
    <citation type="journal article" date="2020" name="ISME J.">
        <title>Comparative genomics reveals insights into cyanobacterial evolution and habitat adaptation.</title>
        <authorList>
            <person name="Chen M.Y."/>
            <person name="Teng W.K."/>
            <person name="Zhao L."/>
            <person name="Hu C.X."/>
            <person name="Zhou Y.K."/>
            <person name="Han B.P."/>
            <person name="Song L.R."/>
            <person name="Shu W.S."/>
        </authorList>
    </citation>
    <scope>NUCLEOTIDE SEQUENCE [LARGE SCALE GENOMIC DNA]</scope>
    <source>
        <strain evidence="2">FACHB-251</strain>
    </source>
</reference>
<accession>A0A926WG39</accession>
<dbReference type="Proteomes" id="UP000662185">
    <property type="component" value="Unassembled WGS sequence"/>
</dbReference>
<dbReference type="RefSeq" id="WP_190559609.1">
    <property type="nucleotide sequence ID" value="NZ_JACJQU010000004.1"/>
</dbReference>